<dbReference type="Proteomes" id="UP000244855">
    <property type="component" value="Unassembled WGS sequence"/>
</dbReference>
<name>A0A2V1DB84_9PLEO</name>
<keyword evidence="2" id="KW-1185">Reference proteome</keyword>
<evidence type="ECO:0000313" key="2">
    <source>
        <dbReference type="Proteomes" id="UP000244855"/>
    </source>
</evidence>
<feature type="non-terminal residue" evidence="1">
    <location>
        <position position="266"/>
    </location>
</feature>
<organism evidence="1 2">
    <name type="scientific">Periconia macrospinosa</name>
    <dbReference type="NCBI Taxonomy" id="97972"/>
    <lineage>
        <taxon>Eukaryota</taxon>
        <taxon>Fungi</taxon>
        <taxon>Dikarya</taxon>
        <taxon>Ascomycota</taxon>
        <taxon>Pezizomycotina</taxon>
        <taxon>Dothideomycetes</taxon>
        <taxon>Pleosporomycetidae</taxon>
        <taxon>Pleosporales</taxon>
        <taxon>Massarineae</taxon>
        <taxon>Periconiaceae</taxon>
        <taxon>Periconia</taxon>
    </lineage>
</organism>
<dbReference type="AlphaFoldDB" id="A0A2V1DB84"/>
<dbReference type="OrthoDB" id="5309154at2759"/>
<dbReference type="EMBL" id="KZ805500">
    <property type="protein sequence ID" value="PVH95342.1"/>
    <property type="molecule type" value="Genomic_DNA"/>
</dbReference>
<gene>
    <name evidence="1" type="ORF">DM02DRAFT_477223</name>
</gene>
<protein>
    <submittedName>
        <fullName evidence="1">Uncharacterized protein</fullName>
    </submittedName>
</protein>
<dbReference type="STRING" id="97972.A0A2V1DB84"/>
<proteinExistence type="predicted"/>
<evidence type="ECO:0000313" key="1">
    <source>
        <dbReference type="EMBL" id="PVH95342.1"/>
    </source>
</evidence>
<accession>A0A2V1DB84</accession>
<reference evidence="1 2" key="1">
    <citation type="journal article" date="2018" name="Sci. Rep.">
        <title>Comparative genomics provides insights into the lifestyle and reveals functional heterogeneity of dark septate endophytic fungi.</title>
        <authorList>
            <person name="Knapp D.G."/>
            <person name="Nemeth J.B."/>
            <person name="Barry K."/>
            <person name="Hainaut M."/>
            <person name="Henrissat B."/>
            <person name="Johnson J."/>
            <person name="Kuo A."/>
            <person name="Lim J.H.P."/>
            <person name="Lipzen A."/>
            <person name="Nolan M."/>
            <person name="Ohm R.A."/>
            <person name="Tamas L."/>
            <person name="Grigoriev I.V."/>
            <person name="Spatafora J.W."/>
            <person name="Nagy L.G."/>
            <person name="Kovacs G.M."/>
        </authorList>
    </citation>
    <scope>NUCLEOTIDE SEQUENCE [LARGE SCALE GENOMIC DNA]</scope>
    <source>
        <strain evidence="1 2">DSE2036</strain>
    </source>
</reference>
<sequence length="266" mass="30398">MKAEEKDSDRKAEVHIHISGQVKAIKEYDEYLDPDDGAICCYVPVNAEDEIRIKGRCSGTTLIRAYDVAIDGVLRWARYCQGKTVTCQPFKIDCDKFLYYNYKDSEVFETEAVIKEAPDLNTTHKGQREVVGTVEVRLFMLRKFGDEWSIGDSPTFDDEADPPIPTFTTVPQDVRVTFKQDSPALDQNKENHIKKIMYRNRPGKKPWAIFRFHLRSEEAIEKYKLEVTFDPNDKKIAETHLLSFDKVVPFQLGAKPPGKADSATPA</sequence>